<reference evidence="1 2" key="1">
    <citation type="submission" date="2016-10" db="EMBL/GenBank/DDBJ databases">
        <authorList>
            <person name="de Groot N.N."/>
        </authorList>
    </citation>
    <scope>NUCLEOTIDE SEQUENCE [LARGE SCALE GENOMIC DNA]</scope>
    <source>
        <strain evidence="1 2">CGMCC 4.1859</strain>
    </source>
</reference>
<proteinExistence type="predicted"/>
<gene>
    <name evidence="1" type="ORF">SAMN05216260_112130</name>
</gene>
<accession>A0A1G7Q5R4</accession>
<evidence type="ECO:0000313" key="2">
    <source>
        <dbReference type="Proteomes" id="UP000198614"/>
    </source>
</evidence>
<sequence>MKPLRVWLNPDPGPALEALPFDLVWATTWEEEANAFVAPVLGLSDLPFIAWPSPRPEPGAGVFRKMPEIVAWAKGRAFAWVDDEITEADRAWGKQHHEGPALLHRIDPRRGLATDDFATLTEWTIGLLTL</sequence>
<name>A0A1G7Q5R4_9ACTN</name>
<dbReference type="EMBL" id="FNAX01000012">
    <property type="protein sequence ID" value="SDF93813.1"/>
    <property type="molecule type" value="Genomic_DNA"/>
</dbReference>
<dbReference type="Proteomes" id="UP000198614">
    <property type="component" value="Unassembled WGS sequence"/>
</dbReference>
<dbReference type="AlphaFoldDB" id="A0A1G7Q5R4"/>
<evidence type="ECO:0000313" key="1">
    <source>
        <dbReference type="EMBL" id="SDF93813.1"/>
    </source>
</evidence>
<protein>
    <submittedName>
        <fullName evidence="1">Uncharacterized protein</fullName>
    </submittedName>
</protein>
<organism evidence="1 2">
    <name type="scientific">Streptomyces griseoaurantiacus</name>
    <dbReference type="NCBI Taxonomy" id="68213"/>
    <lineage>
        <taxon>Bacteria</taxon>
        <taxon>Bacillati</taxon>
        <taxon>Actinomycetota</taxon>
        <taxon>Actinomycetes</taxon>
        <taxon>Kitasatosporales</taxon>
        <taxon>Streptomycetaceae</taxon>
        <taxon>Streptomyces</taxon>
        <taxon>Streptomyces aurantiacus group</taxon>
    </lineage>
</organism>